<feature type="region of interest" description="Disordered" evidence="1">
    <location>
        <begin position="217"/>
        <end position="242"/>
    </location>
</feature>
<dbReference type="OrthoDB" id="425811at2759"/>
<evidence type="ECO:0000313" key="3">
    <source>
        <dbReference type="Proteomes" id="UP000604046"/>
    </source>
</evidence>
<comment type="caution">
    <text evidence="2">The sequence shown here is derived from an EMBL/GenBank/DDBJ whole genome shotgun (WGS) entry which is preliminary data.</text>
</comment>
<evidence type="ECO:0000256" key="1">
    <source>
        <dbReference type="SAM" id="MobiDB-lite"/>
    </source>
</evidence>
<accession>A0A812SYD2</accession>
<gene>
    <name evidence="2" type="ORF">SNAT2548_LOCUS28417</name>
</gene>
<dbReference type="Proteomes" id="UP000604046">
    <property type="component" value="Unassembled WGS sequence"/>
</dbReference>
<feature type="compositionally biased region" description="Basic and acidic residues" evidence="1">
    <location>
        <begin position="217"/>
        <end position="232"/>
    </location>
</feature>
<name>A0A812SYD2_9DINO</name>
<keyword evidence="3" id="KW-1185">Reference proteome</keyword>
<evidence type="ECO:0008006" key="4">
    <source>
        <dbReference type="Google" id="ProtNLM"/>
    </source>
</evidence>
<dbReference type="Gene3D" id="2.40.50.140">
    <property type="entry name" value="Nucleic acid-binding proteins"/>
    <property type="match status" value="2"/>
</dbReference>
<evidence type="ECO:0000313" key="2">
    <source>
        <dbReference type="EMBL" id="CAE7507458.1"/>
    </source>
</evidence>
<proteinExistence type="predicted"/>
<reference evidence="2" key="1">
    <citation type="submission" date="2021-02" db="EMBL/GenBank/DDBJ databases">
        <authorList>
            <person name="Dougan E. K."/>
            <person name="Rhodes N."/>
            <person name="Thang M."/>
            <person name="Chan C."/>
        </authorList>
    </citation>
    <scope>NUCLEOTIDE SEQUENCE</scope>
</reference>
<dbReference type="SUPFAM" id="SSF50249">
    <property type="entry name" value="Nucleic acid-binding proteins"/>
    <property type="match status" value="2"/>
</dbReference>
<dbReference type="InterPro" id="IPR012340">
    <property type="entry name" value="NA-bd_OB-fold"/>
</dbReference>
<dbReference type="EMBL" id="CAJNDS010002516">
    <property type="protein sequence ID" value="CAE7507458.1"/>
    <property type="molecule type" value="Genomic_DNA"/>
</dbReference>
<protein>
    <recommendedName>
        <fullName evidence="4">CSD domain-containing protein</fullName>
    </recommendedName>
</protein>
<sequence>MAGANAPGRGLNQAMADYAFQSCGGKGAAGYGNRQMPLGASRAPGAHLAPQPGMMAGSGTGSAGSAVMASALHSLQMFQGADGYGAAEEATERQRAAAEALAGLHTGPQSNLRAGDTDVRAAATNAAMENARRLKDSPLVQGLPQRNASAPQGQEEGRYTGILKVFRPEHGWGFIENAELKGKYGYDVFLNQAVEGGIKLGSLVSFTLEISKDGKPQARNARMEAEKVDKRQNSNQGPPAKDLVGKVFRGRVKSFNSTNGFGFITCDELKPTFNKRDVYVNHTQVPGGGPLISGPCPKQSGSLEVSSTGMTILFSGPPFKGFPARGLGASRLGLQWLCKVRPFQVTSFPTRMAISSSSGSYSSTRAGRLGEYLSHSAD</sequence>
<organism evidence="2 3">
    <name type="scientific">Symbiodinium natans</name>
    <dbReference type="NCBI Taxonomy" id="878477"/>
    <lineage>
        <taxon>Eukaryota</taxon>
        <taxon>Sar</taxon>
        <taxon>Alveolata</taxon>
        <taxon>Dinophyceae</taxon>
        <taxon>Suessiales</taxon>
        <taxon>Symbiodiniaceae</taxon>
        <taxon>Symbiodinium</taxon>
    </lineage>
</organism>
<dbReference type="AlphaFoldDB" id="A0A812SYD2"/>